<sequence>NYMNAYTELATLYSDLEEFAKAEEVCAKAAEIDSKNLWLLNTMGTIQAEQGKFAEAIEYYKTAIKTSPPTLGPLYNNMGEICFQMGQYDKAIECYTKAIEHRSKYAHTGLGYVYLVLGEFYRAESTLLQAIQNRQYSEEPKIILALTYLHQGKREQARQYFDEAMKFCDRTQRIDNQLNKVIVLLGLHQIDEALQLLEHLTDNFTIGPIRVKGCLRYLELLASAPGAPEGIQRFLEGARVQLE</sequence>
<evidence type="ECO:0000313" key="1">
    <source>
        <dbReference type="EMBL" id="GAI99322.1"/>
    </source>
</evidence>
<organism evidence="1">
    <name type="scientific">marine sediment metagenome</name>
    <dbReference type="NCBI Taxonomy" id="412755"/>
    <lineage>
        <taxon>unclassified sequences</taxon>
        <taxon>metagenomes</taxon>
        <taxon>ecological metagenomes</taxon>
    </lineage>
</organism>
<dbReference type="InterPro" id="IPR011990">
    <property type="entry name" value="TPR-like_helical_dom_sf"/>
</dbReference>
<dbReference type="SMART" id="SM00028">
    <property type="entry name" value="TPR"/>
    <property type="match status" value="5"/>
</dbReference>
<dbReference type="InterPro" id="IPR019734">
    <property type="entry name" value="TPR_rpt"/>
</dbReference>
<dbReference type="Gene3D" id="1.25.40.10">
    <property type="entry name" value="Tetratricopeptide repeat domain"/>
    <property type="match status" value="2"/>
</dbReference>
<name>X1T1X5_9ZZZZ</name>
<reference evidence="1" key="1">
    <citation type="journal article" date="2014" name="Front. Microbiol.">
        <title>High frequency of phylogenetically diverse reductive dehalogenase-homologous genes in deep subseafloor sedimentary metagenomes.</title>
        <authorList>
            <person name="Kawai M."/>
            <person name="Futagami T."/>
            <person name="Toyoda A."/>
            <person name="Takaki Y."/>
            <person name="Nishi S."/>
            <person name="Hori S."/>
            <person name="Arai W."/>
            <person name="Tsubouchi T."/>
            <person name="Morono Y."/>
            <person name="Uchiyama I."/>
            <person name="Ito T."/>
            <person name="Fujiyama A."/>
            <person name="Inagaki F."/>
            <person name="Takami H."/>
        </authorList>
    </citation>
    <scope>NUCLEOTIDE SEQUENCE</scope>
    <source>
        <strain evidence="1">Expedition CK06-06</strain>
    </source>
</reference>
<comment type="caution">
    <text evidence="1">The sequence shown here is derived from an EMBL/GenBank/DDBJ whole genome shotgun (WGS) entry which is preliminary data.</text>
</comment>
<feature type="non-terminal residue" evidence="1">
    <location>
        <position position="1"/>
    </location>
</feature>
<dbReference type="Pfam" id="PF13374">
    <property type="entry name" value="TPR_10"/>
    <property type="match status" value="1"/>
</dbReference>
<gene>
    <name evidence="1" type="ORF">S12H4_33551</name>
</gene>
<dbReference type="Pfam" id="PF00515">
    <property type="entry name" value="TPR_1"/>
    <property type="match status" value="1"/>
</dbReference>
<proteinExistence type="predicted"/>
<dbReference type="EMBL" id="BARW01019777">
    <property type="protein sequence ID" value="GAI99322.1"/>
    <property type="molecule type" value="Genomic_DNA"/>
</dbReference>
<protein>
    <submittedName>
        <fullName evidence="1">Uncharacterized protein</fullName>
    </submittedName>
</protein>
<dbReference type="PROSITE" id="PS50005">
    <property type="entry name" value="TPR"/>
    <property type="match status" value="3"/>
</dbReference>
<dbReference type="SUPFAM" id="SSF48452">
    <property type="entry name" value="TPR-like"/>
    <property type="match status" value="1"/>
</dbReference>
<dbReference type="Pfam" id="PF13424">
    <property type="entry name" value="TPR_12"/>
    <property type="match status" value="1"/>
</dbReference>
<accession>X1T1X5</accession>
<dbReference type="AlphaFoldDB" id="X1T1X5"/>
<dbReference type="PANTHER" id="PTHR12558:SF13">
    <property type="entry name" value="CELL DIVISION CYCLE PROTEIN 27 HOMOLOG"/>
    <property type="match status" value="1"/>
</dbReference>
<dbReference type="PANTHER" id="PTHR12558">
    <property type="entry name" value="CELL DIVISION CYCLE 16,23,27"/>
    <property type="match status" value="1"/>
</dbReference>